<feature type="domain" description="Methyltransferase FkbM" evidence="2">
    <location>
        <begin position="92"/>
        <end position="206"/>
    </location>
</feature>
<dbReference type="GO" id="GO:0032259">
    <property type="term" value="P:methylation"/>
    <property type="evidence" value="ECO:0007669"/>
    <property type="project" value="UniProtKB-KW"/>
</dbReference>
<dbReference type="RefSeq" id="WP_115010814.1">
    <property type="nucleotide sequence ID" value="NZ_UGHV01000001.1"/>
</dbReference>
<dbReference type="InterPro" id="IPR029063">
    <property type="entry name" value="SAM-dependent_MTases_sf"/>
</dbReference>
<keyword evidence="3" id="KW-0489">Methyltransferase</keyword>
<dbReference type="EMBL" id="UGHV01000001">
    <property type="protein sequence ID" value="STO96486.1"/>
    <property type="molecule type" value="Genomic_DNA"/>
</dbReference>
<evidence type="ECO:0000259" key="2">
    <source>
        <dbReference type="Pfam" id="PF05050"/>
    </source>
</evidence>
<dbReference type="OrthoDB" id="9801609at2"/>
<evidence type="ECO:0000256" key="1">
    <source>
        <dbReference type="SAM" id="MobiDB-lite"/>
    </source>
</evidence>
<dbReference type="AlphaFoldDB" id="A0A377J3T4"/>
<keyword evidence="3" id="KW-0808">Transferase</keyword>
<evidence type="ECO:0000313" key="3">
    <source>
        <dbReference type="EMBL" id="STO96486.1"/>
    </source>
</evidence>
<organism evidence="3 4">
    <name type="scientific">Helicobacter canis</name>
    <dbReference type="NCBI Taxonomy" id="29419"/>
    <lineage>
        <taxon>Bacteria</taxon>
        <taxon>Pseudomonadati</taxon>
        <taxon>Campylobacterota</taxon>
        <taxon>Epsilonproteobacteria</taxon>
        <taxon>Campylobacterales</taxon>
        <taxon>Helicobacteraceae</taxon>
        <taxon>Helicobacter</taxon>
    </lineage>
</organism>
<dbReference type="Proteomes" id="UP000254841">
    <property type="component" value="Unassembled WGS sequence"/>
</dbReference>
<reference evidence="3 4" key="1">
    <citation type="submission" date="2018-06" db="EMBL/GenBank/DDBJ databases">
        <authorList>
            <consortium name="Pathogen Informatics"/>
            <person name="Doyle S."/>
        </authorList>
    </citation>
    <scope>NUCLEOTIDE SEQUENCE [LARGE SCALE GENOMIC DNA]</scope>
    <source>
        <strain evidence="3 4">NCTC12410</strain>
    </source>
</reference>
<evidence type="ECO:0000313" key="4">
    <source>
        <dbReference type="Proteomes" id="UP000254841"/>
    </source>
</evidence>
<name>A0A377J3T4_9HELI</name>
<dbReference type="SUPFAM" id="SSF53335">
    <property type="entry name" value="S-adenosyl-L-methionine-dependent methyltransferases"/>
    <property type="match status" value="1"/>
</dbReference>
<dbReference type="Gene3D" id="3.40.50.150">
    <property type="entry name" value="Vaccinia Virus protein VP39"/>
    <property type="match status" value="1"/>
</dbReference>
<dbReference type="InterPro" id="IPR006342">
    <property type="entry name" value="FkbM_mtfrase"/>
</dbReference>
<feature type="compositionally biased region" description="Low complexity" evidence="1">
    <location>
        <begin position="32"/>
        <end position="43"/>
    </location>
</feature>
<dbReference type="Pfam" id="PF05050">
    <property type="entry name" value="Methyltransf_21"/>
    <property type="match status" value="1"/>
</dbReference>
<feature type="region of interest" description="Disordered" evidence="1">
    <location>
        <begin position="1"/>
        <end position="43"/>
    </location>
</feature>
<sequence length="224" mass="24984">MQALKSPDSSSAILESKSSNEKPKSNREQVCLESKSLDSSSLSSRAAQSGAAIHSLESSFAKVDSRARAVDSMDCHADKSARNDRSSATSQKHSNYMEYYMFNESAWNTFDKQVAQNSLGKLQRIVKVPLLTLGEVLHTYVPKGVEIDFLSIDCEGFDLSVLRSNDWESFVPHIIIVEILTNIYGELDMVALQDNEIARFLFSKGYALVAKAHNSVIFQHKDKR</sequence>
<proteinExistence type="predicted"/>
<dbReference type="EC" id="2.1.1.11" evidence="3"/>
<feature type="compositionally biased region" description="Basic and acidic residues" evidence="1">
    <location>
        <begin position="18"/>
        <end position="27"/>
    </location>
</feature>
<gene>
    <name evidence="3" type="ORF">NCTC12410_00299</name>
</gene>
<protein>
    <submittedName>
        <fullName evidence="3">Putative SAM-dependent methyltransferase</fullName>
        <ecNumber evidence="3">2.1.1.11</ecNumber>
    </submittedName>
</protein>
<dbReference type="GO" id="GO:0046406">
    <property type="term" value="F:magnesium protoporphyrin IX methyltransferase activity"/>
    <property type="evidence" value="ECO:0007669"/>
    <property type="project" value="UniProtKB-EC"/>
</dbReference>
<accession>A0A377J3T4</accession>